<organism evidence="10">
    <name type="scientific">Cucumis melo</name>
    <name type="common">Muskmelon</name>
    <dbReference type="NCBI Taxonomy" id="3656"/>
    <lineage>
        <taxon>Eukaryota</taxon>
        <taxon>Viridiplantae</taxon>
        <taxon>Streptophyta</taxon>
        <taxon>Embryophyta</taxon>
        <taxon>Tracheophyta</taxon>
        <taxon>Spermatophyta</taxon>
        <taxon>Magnoliopsida</taxon>
        <taxon>eudicotyledons</taxon>
        <taxon>Gunneridae</taxon>
        <taxon>Pentapetalae</taxon>
        <taxon>rosids</taxon>
        <taxon>fabids</taxon>
        <taxon>Cucurbitales</taxon>
        <taxon>Cucurbitaceae</taxon>
        <taxon>Benincaseae</taxon>
        <taxon>Cucumis</taxon>
    </lineage>
</organism>
<dbReference type="InterPro" id="IPR017871">
    <property type="entry name" value="ABC_transporter-like_CS"/>
</dbReference>
<keyword evidence="5" id="KW-0067">ATP-binding</keyword>
<sequence length="642" mass="70977">LVLPFALGIVPRKFLSLCPHIHLLSALILLYKPLLRNNIKMGDIESQSSNNTPFLGKANRPLTLMFMDVCYKIKPKNSKSQEMKTILKGINGVVRPGEMLAMMGPSGSGKTTLLTALGGRLGGGRLTGTISYNKNPFSNKMKRNIGFVTQDDILLPHLTVVETLVFTALLRLPKELTTQQKVGQAEVVISQLGLSKCKNSVVGNQMVRGVSGGERKRVSIAQEMLINPSLLFLDEPTSGLDSTTAQRIVSTLWEVANNGGRTVVMTIHQPSSNTVYFGKGSEAMDYFSSLGYSPSVPMNPSDFLLDLSNGLSMNEAEEEAGMVKEKLISCYKNNAIAEKLLLELQESDEHHLVEHGAEDKSFGRWSATWCQQFSVLLRRGIKERKHDSFSALKIGQVLAVSLICGLLWWQSDDTHLQDKIGLFYFSSSFWGFFPLLQAINTFPKERMILEKERSSGMYRLSSYFISRTTTDLPMELILPTVFIVIIYAMAGLKRTVANFFATLFSLLLSVLVAQGFGLAMGALVLDQTSATTFASVIMLCFLLTSGYFVQHVPKFIAWTKYISIGTYSYKLLLISQYKGSDTYPCPSKDNGGRVCEVGEFPPIKEVGLDGKLFAVLAMVAMLVGYRLIAYIALMRIGVTKRS</sequence>
<dbReference type="PROSITE" id="PS50893">
    <property type="entry name" value="ABC_TRANSPORTER_2"/>
    <property type="match status" value="1"/>
</dbReference>
<feature type="domain" description="ABC transporter" evidence="9">
    <location>
        <begin position="64"/>
        <end position="334"/>
    </location>
</feature>
<keyword evidence="3 8" id="KW-0812">Transmembrane</keyword>
<dbReference type="Gramene" id="MELO3C016534.2.1">
    <property type="protein sequence ID" value="MELO3C016534.2.1"/>
    <property type="gene ID" value="MELO3C016534.2"/>
</dbReference>
<evidence type="ECO:0000256" key="1">
    <source>
        <dbReference type="ARBA" id="ARBA00004141"/>
    </source>
</evidence>
<feature type="transmembrane region" description="Helical" evidence="8">
    <location>
        <begin position="388"/>
        <end position="409"/>
    </location>
</feature>
<keyword evidence="2" id="KW-0813">Transport</keyword>
<dbReference type="Pfam" id="PF00005">
    <property type="entry name" value="ABC_tran"/>
    <property type="match status" value="1"/>
</dbReference>
<dbReference type="PANTHER" id="PTHR48041:SF22">
    <property type="entry name" value="ABC TRANSPORTER G FAMILY MEMBER 9"/>
    <property type="match status" value="1"/>
</dbReference>
<evidence type="ECO:0000256" key="5">
    <source>
        <dbReference type="ARBA" id="ARBA00022840"/>
    </source>
</evidence>
<evidence type="ECO:0000256" key="7">
    <source>
        <dbReference type="ARBA" id="ARBA00023136"/>
    </source>
</evidence>
<dbReference type="Gene3D" id="3.40.50.300">
    <property type="entry name" value="P-loop containing nucleotide triphosphate hydrolases"/>
    <property type="match status" value="1"/>
</dbReference>
<evidence type="ECO:0000256" key="2">
    <source>
        <dbReference type="ARBA" id="ARBA00022448"/>
    </source>
</evidence>
<dbReference type="InterPro" id="IPR013525">
    <property type="entry name" value="ABC2_TM"/>
</dbReference>
<dbReference type="PROSITE" id="PS00211">
    <property type="entry name" value="ABC_TRANSPORTER_1"/>
    <property type="match status" value="1"/>
</dbReference>
<dbReference type="PANTHER" id="PTHR48041">
    <property type="entry name" value="ABC TRANSPORTER G FAMILY MEMBER 28"/>
    <property type="match status" value="1"/>
</dbReference>
<dbReference type="GO" id="GO:0005524">
    <property type="term" value="F:ATP binding"/>
    <property type="evidence" value="ECO:0007669"/>
    <property type="project" value="UniProtKB-KW"/>
</dbReference>
<dbReference type="GO" id="GO:0016887">
    <property type="term" value="F:ATP hydrolysis activity"/>
    <property type="evidence" value="ECO:0007669"/>
    <property type="project" value="InterPro"/>
</dbReference>
<evidence type="ECO:0000256" key="8">
    <source>
        <dbReference type="SAM" id="Phobius"/>
    </source>
</evidence>
<dbReference type="SUPFAM" id="SSF52540">
    <property type="entry name" value="P-loop containing nucleoside triphosphate hydrolases"/>
    <property type="match status" value="1"/>
</dbReference>
<feature type="transmembrane region" description="Helical" evidence="8">
    <location>
        <begin position="530"/>
        <end position="549"/>
    </location>
</feature>
<reference evidence="10" key="1">
    <citation type="submission" date="2023-03" db="UniProtKB">
        <authorList>
            <consortium name="EnsemblPlants"/>
        </authorList>
    </citation>
    <scope>IDENTIFICATION</scope>
</reference>
<evidence type="ECO:0000259" key="9">
    <source>
        <dbReference type="PROSITE" id="PS50893"/>
    </source>
</evidence>
<comment type="subcellular location">
    <subcellularLocation>
        <location evidence="1">Membrane</location>
        <topology evidence="1">Multi-pass membrane protein</topology>
    </subcellularLocation>
</comment>
<keyword evidence="7 8" id="KW-0472">Membrane</keyword>
<dbReference type="EnsemblPlants" id="MELO3C016534.2.1">
    <property type="protein sequence ID" value="MELO3C016534.2.1"/>
    <property type="gene ID" value="MELO3C016534.2"/>
</dbReference>
<evidence type="ECO:0000256" key="6">
    <source>
        <dbReference type="ARBA" id="ARBA00022989"/>
    </source>
</evidence>
<dbReference type="AlphaFoldDB" id="A0A9I9DCV9"/>
<proteinExistence type="predicted"/>
<dbReference type="InterPro" id="IPR003593">
    <property type="entry name" value="AAA+_ATPase"/>
</dbReference>
<dbReference type="GO" id="GO:0005886">
    <property type="term" value="C:plasma membrane"/>
    <property type="evidence" value="ECO:0007669"/>
    <property type="project" value="TreeGrafter"/>
</dbReference>
<keyword evidence="6 8" id="KW-1133">Transmembrane helix</keyword>
<dbReference type="InterPro" id="IPR003439">
    <property type="entry name" value="ABC_transporter-like_ATP-bd"/>
</dbReference>
<dbReference type="InterPro" id="IPR050352">
    <property type="entry name" value="ABCG_transporters"/>
</dbReference>
<name>A0A9I9DCV9_CUCME</name>
<protein>
    <recommendedName>
        <fullName evidence="9">ABC transporter domain-containing protein</fullName>
    </recommendedName>
</protein>
<evidence type="ECO:0000256" key="4">
    <source>
        <dbReference type="ARBA" id="ARBA00022741"/>
    </source>
</evidence>
<dbReference type="GO" id="GO:0140359">
    <property type="term" value="F:ABC-type transporter activity"/>
    <property type="evidence" value="ECO:0007669"/>
    <property type="project" value="InterPro"/>
</dbReference>
<feature type="transmembrane region" description="Helical" evidence="8">
    <location>
        <begin position="612"/>
        <end position="633"/>
    </location>
</feature>
<feature type="transmembrane region" description="Helical" evidence="8">
    <location>
        <begin position="421"/>
        <end position="443"/>
    </location>
</feature>
<feature type="transmembrane region" description="Helical" evidence="8">
    <location>
        <begin position="496"/>
        <end position="518"/>
    </location>
</feature>
<dbReference type="Pfam" id="PF01061">
    <property type="entry name" value="ABC2_membrane"/>
    <property type="match status" value="1"/>
</dbReference>
<dbReference type="SMART" id="SM00382">
    <property type="entry name" value="AAA"/>
    <property type="match status" value="1"/>
</dbReference>
<keyword evidence="4" id="KW-0547">Nucleotide-binding</keyword>
<evidence type="ECO:0000256" key="3">
    <source>
        <dbReference type="ARBA" id="ARBA00022692"/>
    </source>
</evidence>
<dbReference type="InterPro" id="IPR027417">
    <property type="entry name" value="P-loop_NTPase"/>
</dbReference>
<accession>A0A9I9DCV9</accession>
<evidence type="ECO:0000313" key="10">
    <source>
        <dbReference type="EnsemblPlants" id="MELO3C016534.2.1"/>
    </source>
</evidence>
<feature type="transmembrane region" description="Helical" evidence="8">
    <location>
        <begin position="464"/>
        <end position="490"/>
    </location>
</feature>